<dbReference type="Proteomes" id="UP000656042">
    <property type="component" value="Unassembled WGS sequence"/>
</dbReference>
<sequence>MPPMSKVDLFAAIRRDSRAGLSVRGLARKYQVIDDILRADLDAHAALPLLGRYGAGISAGGFRAARGVRSRRPGSGCRVPR</sequence>
<organism evidence="1 2">
    <name type="scientific">Mangrovihabitans endophyticus</name>
    <dbReference type="NCBI Taxonomy" id="1751298"/>
    <lineage>
        <taxon>Bacteria</taxon>
        <taxon>Bacillati</taxon>
        <taxon>Actinomycetota</taxon>
        <taxon>Actinomycetes</taxon>
        <taxon>Micromonosporales</taxon>
        <taxon>Micromonosporaceae</taxon>
        <taxon>Mangrovihabitans</taxon>
    </lineage>
</organism>
<reference evidence="1" key="2">
    <citation type="submission" date="2020-09" db="EMBL/GenBank/DDBJ databases">
        <authorList>
            <person name="Sun Q."/>
            <person name="Zhou Y."/>
        </authorList>
    </citation>
    <scope>NUCLEOTIDE SEQUENCE</scope>
    <source>
        <strain evidence="1">CGMCC 4.7299</strain>
    </source>
</reference>
<protein>
    <submittedName>
        <fullName evidence="1">Uncharacterized protein</fullName>
    </submittedName>
</protein>
<gene>
    <name evidence="1" type="ORF">GCM10012284_54310</name>
</gene>
<name>A0A8J3C3L5_9ACTN</name>
<accession>A0A8J3C3L5</accession>
<evidence type="ECO:0000313" key="2">
    <source>
        <dbReference type="Proteomes" id="UP000656042"/>
    </source>
</evidence>
<dbReference type="EMBL" id="BMMX01000039">
    <property type="protein sequence ID" value="GGL12769.1"/>
    <property type="molecule type" value="Genomic_DNA"/>
</dbReference>
<keyword evidence="2" id="KW-1185">Reference proteome</keyword>
<proteinExistence type="predicted"/>
<dbReference type="AlphaFoldDB" id="A0A8J3C3L5"/>
<evidence type="ECO:0000313" key="1">
    <source>
        <dbReference type="EMBL" id="GGL12769.1"/>
    </source>
</evidence>
<comment type="caution">
    <text evidence="1">The sequence shown here is derived from an EMBL/GenBank/DDBJ whole genome shotgun (WGS) entry which is preliminary data.</text>
</comment>
<reference evidence="1" key="1">
    <citation type="journal article" date="2014" name="Int. J. Syst. Evol. Microbiol.">
        <title>Complete genome sequence of Corynebacterium casei LMG S-19264T (=DSM 44701T), isolated from a smear-ripened cheese.</title>
        <authorList>
            <consortium name="US DOE Joint Genome Institute (JGI-PGF)"/>
            <person name="Walter F."/>
            <person name="Albersmeier A."/>
            <person name="Kalinowski J."/>
            <person name="Ruckert C."/>
        </authorList>
    </citation>
    <scope>NUCLEOTIDE SEQUENCE</scope>
    <source>
        <strain evidence="1">CGMCC 4.7299</strain>
    </source>
</reference>